<reference evidence="1" key="1">
    <citation type="journal article" date="2023" name="G3 (Bethesda)">
        <title>A reference genome for the long-term kleptoplast-retaining sea slug Elysia crispata morphotype clarki.</title>
        <authorList>
            <person name="Eastman K.E."/>
            <person name="Pendleton A.L."/>
            <person name="Shaikh M.A."/>
            <person name="Suttiyut T."/>
            <person name="Ogas R."/>
            <person name="Tomko P."/>
            <person name="Gavelis G."/>
            <person name="Widhalm J.R."/>
            <person name="Wisecaver J.H."/>
        </authorList>
    </citation>
    <scope>NUCLEOTIDE SEQUENCE</scope>
    <source>
        <strain evidence="1">ECLA1</strain>
    </source>
</reference>
<evidence type="ECO:0000313" key="1">
    <source>
        <dbReference type="EMBL" id="KAK3764599.1"/>
    </source>
</evidence>
<protein>
    <submittedName>
        <fullName evidence="1">Uncharacterized protein</fullName>
    </submittedName>
</protein>
<accession>A0AAE0Z840</accession>
<proteinExistence type="predicted"/>
<gene>
    <name evidence="1" type="ORF">RRG08_008479</name>
</gene>
<evidence type="ECO:0000313" key="2">
    <source>
        <dbReference type="Proteomes" id="UP001283361"/>
    </source>
</evidence>
<sequence>MEEPEKASRRDFSSRCAVHTDHNRESPLLDVCLCELEWCTRDQTQICFCDAQYDQYSAPGCVQLEWLLYICYCHKQCHLFPGVTLHILSATSGPNLNSIPASRPERETCPWCPAVSSAVRAIPSFPEDTAVPGTSRRHLLLDLCLVQTLQLSAPRVPDFDHELFEETVFLYRGHLSFRFESKLTRTRGWPGGPGVRSPGLVISDYRNDHRK</sequence>
<dbReference type="EMBL" id="JAWDGP010004422">
    <property type="protein sequence ID" value="KAK3764599.1"/>
    <property type="molecule type" value="Genomic_DNA"/>
</dbReference>
<keyword evidence="2" id="KW-1185">Reference proteome</keyword>
<dbReference type="AlphaFoldDB" id="A0AAE0Z840"/>
<dbReference type="Proteomes" id="UP001283361">
    <property type="component" value="Unassembled WGS sequence"/>
</dbReference>
<comment type="caution">
    <text evidence="1">The sequence shown here is derived from an EMBL/GenBank/DDBJ whole genome shotgun (WGS) entry which is preliminary data.</text>
</comment>
<name>A0AAE0Z840_9GAST</name>
<organism evidence="1 2">
    <name type="scientific">Elysia crispata</name>
    <name type="common">lettuce slug</name>
    <dbReference type="NCBI Taxonomy" id="231223"/>
    <lineage>
        <taxon>Eukaryota</taxon>
        <taxon>Metazoa</taxon>
        <taxon>Spiralia</taxon>
        <taxon>Lophotrochozoa</taxon>
        <taxon>Mollusca</taxon>
        <taxon>Gastropoda</taxon>
        <taxon>Heterobranchia</taxon>
        <taxon>Euthyneura</taxon>
        <taxon>Panpulmonata</taxon>
        <taxon>Sacoglossa</taxon>
        <taxon>Placobranchoidea</taxon>
        <taxon>Plakobranchidae</taxon>
        <taxon>Elysia</taxon>
    </lineage>
</organism>